<dbReference type="RefSeq" id="WP_275406817.1">
    <property type="nucleotide sequence ID" value="NZ_JAAGLI010000430.1"/>
</dbReference>
<dbReference type="Pfam" id="PF02782">
    <property type="entry name" value="FGGY_C"/>
    <property type="match status" value="1"/>
</dbReference>
<keyword evidence="2" id="KW-0418">Kinase</keyword>
<dbReference type="GO" id="GO:0005975">
    <property type="term" value="P:carbohydrate metabolic process"/>
    <property type="evidence" value="ECO:0007669"/>
    <property type="project" value="InterPro"/>
</dbReference>
<dbReference type="InterPro" id="IPR043129">
    <property type="entry name" value="ATPase_NBD"/>
</dbReference>
<reference evidence="2 3" key="1">
    <citation type="submission" date="2020-01" db="EMBL/GenBank/DDBJ databases">
        <title>Insect and environment-associated Actinomycetes.</title>
        <authorList>
            <person name="Currrie C."/>
            <person name="Chevrette M."/>
            <person name="Carlson C."/>
            <person name="Stubbendieck R."/>
            <person name="Wendt-Pienkowski E."/>
        </authorList>
    </citation>
    <scope>NUCLEOTIDE SEQUENCE [LARGE SCALE GENOMIC DNA]</scope>
    <source>
        <strain evidence="2 3">SID10258</strain>
    </source>
</reference>
<proteinExistence type="predicted"/>
<name>A0A6L9QFH0_9ACTN</name>
<sequence>TGAALPRLRVDGGLTRSRVLMQAVADLLQTPVEVFPSEHATALGAVAFARSAADPALPLPDAIVGWTPDTAYTPRMDAGRAAEFRARWRDAVESTAIGKEKK</sequence>
<dbReference type="InterPro" id="IPR018485">
    <property type="entry name" value="FGGY_C"/>
</dbReference>
<accession>A0A6L9QFH0</accession>
<dbReference type="Proteomes" id="UP000475532">
    <property type="component" value="Unassembled WGS sequence"/>
</dbReference>
<gene>
    <name evidence="2" type="ORF">G3I70_17415</name>
</gene>
<evidence type="ECO:0000259" key="1">
    <source>
        <dbReference type="Pfam" id="PF02782"/>
    </source>
</evidence>
<dbReference type="SUPFAM" id="SSF53067">
    <property type="entry name" value="Actin-like ATPase domain"/>
    <property type="match status" value="1"/>
</dbReference>
<dbReference type="EMBL" id="JAAGLI010000430">
    <property type="protein sequence ID" value="NEA24257.1"/>
    <property type="molecule type" value="Genomic_DNA"/>
</dbReference>
<dbReference type="GO" id="GO:0016301">
    <property type="term" value="F:kinase activity"/>
    <property type="evidence" value="ECO:0007669"/>
    <property type="project" value="UniProtKB-KW"/>
</dbReference>
<organism evidence="2 3">
    <name type="scientific">Actinomadura bangladeshensis</name>
    <dbReference type="NCBI Taxonomy" id="453573"/>
    <lineage>
        <taxon>Bacteria</taxon>
        <taxon>Bacillati</taxon>
        <taxon>Actinomycetota</taxon>
        <taxon>Actinomycetes</taxon>
        <taxon>Streptosporangiales</taxon>
        <taxon>Thermomonosporaceae</taxon>
        <taxon>Actinomadura</taxon>
    </lineage>
</organism>
<comment type="caution">
    <text evidence="2">The sequence shown here is derived from an EMBL/GenBank/DDBJ whole genome shotgun (WGS) entry which is preliminary data.</text>
</comment>
<evidence type="ECO:0000313" key="2">
    <source>
        <dbReference type="EMBL" id="NEA24257.1"/>
    </source>
</evidence>
<keyword evidence="2" id="KW-0808">Transferase</keyword>
<protein>
    <submittedName>
        <fullName evidence="2">Carbohydrate kinase</fullName>
    </submittedName>
</protein>
<feature type="non-terminal residue" evidence="2">
    <location>
        <position position="1"/>
    </location>
</feature>
<feature type="domain" description="Carbohydrate kinase FGGY C-terminal" evidence="1">
    <location>
        <begin position="2"/>
        <end position="52"/>
    </location>
</feature>
<evidence type="ECO:0000313" key="3">
    <source>
        <dbReference type="Proteomes" id="UP000475532"/>
    </source>
</evidence>
<dbReference type="Gene3D" id="3.30.420.40">
    <property type="match status" value="1"/>
</dbReference>
<dbReference type="AlphaFoldDB" id="A0A6L9QFH0"/>